<gene>
    <name evidence="1" type="ORF">J1N35_023348</name>
</gene>
<protein>
    <submittedName>
        <fullName evidence="1">Uncharacterized protein</fullName>
    </submittedName>
</protein>
<dbReference type="AlphaFoldDB" id="A0A9D4A3L2"/>
<keyword evidence="2" id="KW-1185">Reference proteome</keyword>
<dbReference type="OrthoDB" id="10606535at2759"/>
<evidence type="ECO:0000313" key="2">
    <source>
        <dbReference type="Proteomes" id="UP000828251"/>
    </source>
</evidence>
<dbReference type="Proteomes" id="UP000828251">
    <property type="component" value="Unassembled WGS sequence"/>
</dbReference>
<dbReference type="EMBL" id="JAIQCV010000007">
    <property type="protein sequence ID" value="KAH1083587.1"/>
    <property type="molecule type" value="Genomic_DNA"/>
</dbReference>
<accession>A0A9D4A3L2</accession>
<name>A0A9D4A3L2_9ROSI</name>
<sequence length="113" mass="12584">MHRFQSPKKDPLSNILQSGSLLLRRSTSNVSCSGILPIRRVPPLKHSTTSEIDFARESSKAPSKLILTEKPSNGHQPTYSCLMEKSRSPIKRRKYSTMNVGTVLELLGKPLPV</sequence>
<proteinExistence type="predicted"/>
<organism evidence="1 2">
    <name type="scientific">Gossypium stocksii</name>
    <dbReference type="NCBI Taxonomy" id="47602"/>
    <lineage>
        <taxon>Eukaryota</taxon>
        <taxon>Viridiplantae</taxon>
        <taxon>Streptophyta</taxon>
        <taxon>Embryophyta</taxon>
        <taxon>Tracheophyta</taxon>
        <taxon>Spermatophyta</taxon>
        <taxon>Magnoliopsida</taxon>
        <taxon>eudicotyledons</taxon>
        <taxon>Gunneridae</taxon>
        <taxon>Pentapetalae</taxon>
        <taxon>rosids</taxon>
        <taxon>malvids</taxon>
        <taxon>Malvales</taxon>
        <taxon>Malvaceae</taxon>
        <taxon>Malvoideae</taxon>
        <taxon>Gossypium</taxon>
    </lineage>
</organism>
<comment type="caution">
    <text evidence="1">The sequence shown here is derived from an EMBL/GenBank/DDBJ whole genome shotgun (WGS) entry which is preliminary data.</text>
</comment>
<evidence type="ECO:0000313" key="1">
    <source>
        <dbReference type="EMBL" id="KAH1083587.1"/>
    </source>
</evidence>
<reference evidence="1 2" key="1">
    <citation type="journal article" date="2021" name="Plant Biotechnol. J.">
        <title>Multi-omics assisted identification of the key and species-specific regulatory components of drought-tolerant mechanisms in Gossypium stocksii.</title>
        <authorList>
            <person name="Yu D."/>
            <person name="Ke L."/>
            <person name="Zhang D."/>
            <person name="Wu Y."/>
            <person name="Sun Y."/>
            <person name="Mei J."/>
            <person name="Sun J."/>
            <person name="Sun Y."/>
        </authorList>
    </citation>
    <scope>NUCLEOTIDE SEQUENCE [LARGE SCALE GENOMIC DNA]</scope>
    <source>
        <strain evidence="2">cv. E1</strain>
        <tissue evidence="1">Leaf</tissue>
    </source>
</reference>